<evidence type="ECO:0000256" key="1">
    <source>
        <dbReference type="SAM" id="MobiDB-lite"/>
    </source>
</evidence>
<reference evidence="2 3" key="1">
    <citation type="submission" date="2016-03" db="EMBL/GenBank/DDBJ databases">
        <authorList>
            <person name="Ploux O."/>
        </authorList>
    </citation>
    <scope>NUCLEOTIDE SEQUENCE [LARGE SCALE GENOMIC DNA]</scope>
    <source>
        <strain evidence="2 3">UAMH 11012</strain>
    </source>
</reference>
<accession>A0A1L7XCE1</accession>
<dbReference type="OrthoDB" id="3561723at2759"/>
<evidence type="ECO:0000313" key="3">
    <source>
        <dbReference type="Proteomes" id="UP000184330"/>
    </source>
</evidence>
<dbReference type="AlphaFoldDB" id="A0A1L7XCE1"/>
<feature type="region of interest" description="Disordered" evidence="1">
    <location>
        <begin position="69"/>
        <end position="100"/>
    </location>
</feature>
<name>A0A1L7XCE1_9HELO</name>
<feature type="compositionally biased region" description="Low complexity" evidence="1">
    <location>
        <begin position="212"/>
        <end position="222"/>
    </location>
</feature>
<dbReference type="EMBL" id="FJOG01000021">
    <property type="protein sequence ID" value="CZR62704.1"/>
    <property type="molecule type" value="Genomic_DNA"/>
</dbReference>
<evidence type="ECO:0000313" key="2">
    <source>
        <dbReference type="EMBL" id="CZR62704.1"/>
    </source>
</evidence>
<dbReference type="Proteomes" id="UP000184330">
    <property type="component" value="Unassembled WGS sequence"/>
</dbReference>
<keyword evidence="3" id="KW-1185">Reference proteome</keyword>
<feature type="compositionally biased region" description="Acidic residues" evidence="1">
    <location>
        <begin position="88"/>
        <end position="100"/>
    </location>
</feature>
<proteinExistence type="predicted"/>
<organism evidence="2 3">
    <name type="scientific">Phialocephala subalpina</name>
    <dbReference type="NCBI Taxonomy" id="576137"/>
    <lineage>
        <taxon>Eukaryota</taxon>
        <taxon>Fungi</taxon>
        <taxon>Dikarya</taxon>
        <taxon>Ascomycota</taxon>
        <taxon>Pezizomycotina</taxon>
        <taxon>Leotiomycetes</taxon>
        <taxon>Helotiales</taxon>
        <taxon>Mollisiaceae</taxon>
        <taxon>Phialocephala</taxon>
        <taxon>Phialocephala fortinii species complex</taxon>
    </lineage>
</organism>
<sequence>MLGHDTRTVYLLPRSYLNTNPHSQPMRSRKQIFEGSNQAGNQSVSMDVHESNFAIAQVKDRIISTVKELQDSKANPTASSCPPPDVNADTDTDADADADTDADDVNLDLKLAQSFTLTIDEGGGQLSAPKTHSKAEPSIPQEIIASGVSSSSIQSELSRPIFAGTYGGSPAYLLTLQFRLSDPGSSRNWLTRIQKVNISVLLEDAPRAGNAEQLDQDSQSDWSDGDESEPQHPSIVKSFPGPDGFLGPVSTKSVSTEREAGVELGWEMLGVNARWGQNSTRDVLSVMEVTAVRKGQQRNSLLVVVAENAADAAGVPGYLAIPLILTHHNRRFSMRVTVHAKFGFWRGKLAEMVPVLGRTAKPLFFDPAKMKRAMENGKRGIGGVKGIEWRGDLEDIDLRESSSLKGPTVGL</sequence>
<protein>
    <submittedName>
        <fullName evidence="2">Uncharacterized protein</fullName>
    </submittedName>
</protein>
<feature type="region of interest" description="Disordered" evidence="1">
    <location>
        <begin position="208"/>
        <end position="251"/>
    </location>
</feature>
<gene>
    <name evidence="2" type="ORF">PAC_12601</name>
</gene>